<proteinExistence type="predicted"/>
<dbReference type="SUPFAM" id="SSF53335">
    <property type="entry name" value="S-adenosyl-L-methionine-dependent methyltransferases"/>
    <property type="match status" value="1"/>
</dbReference>
<evidence type="ECO:0000256" key="3">
    <source>
        <dbReference type="ARBA" id="ARBA00022691"/>
    </source>
</evidence>
<dbReference type="Pfam" id="PF02086">
    <property type="entry name" value="MethyltransfD12"/>
    <property type="match status" value="1"/>
</dbReference>
<dbReference type="GO" id="GO:0009307">
    <property type="term" value="P:DNA restriction-modification system"/>
    <property type="evidence" value="ECO:0007669"/>
    <property type="project" value="InterPro"/>
</dbReference>
<keyword evidence="2" id="KW-0808">Transferase</keyword>
<dbReference type="GO" id="GO:0009007">
    <property type="term" value="F:site-specific DNA-methyltransferase (adenine-specific) activity"/>
    <property type="evidence" value="ECO:0007669"/>
    <property type="project" value="UniProtKB-EC"/>
</dbReference>
<evidence type="ECO:0000313" key="5">
    <source>
        <dbReference type="Proteomes" id="UP000777784"/>
    </source>
</evidence>
<keyword evidence="3" id="KW-0949">S-adenosyl-L-methionine</keyword>
<evidence type="ECO:0000256" key="2">
    <source>
        <dbReference type="ARBA" id="ARBA00022679"/>
    </source>
</evidence>
<reference evidence="4" key="1">
    <citation type="submission" date="2021-05" db="EMBL/GenBank/DDBJ databases">
        <title>Energy efficiency and biological interactions define the core microbiome of deep oligotrophic groundwater.</title>
        <authorList>
            <person name="Mehrshad M."/>
            <person name="Lopez-Fernandez M."/>
            <person name="Bell E."/>
            <person name="Bernier-Latmani R."/>
            <person name="Bertilsson S."/>
            <person name="Dopson M."/>
        </authorList>
    </citation>
    <scope>NUCLEOTIDE SEQUENCE</scope>
    <source>
        <strain evidence="4">Modern_marine.mb.64</strain>
    </source>
</reference>
<sequence>MTRNKRLSMWSSLMPYLGGKRRLCPLIFREVDRILPRKLWPGLTFLDGFLGGGSVSLYAKAQGFRVVSVDIAERSIVVGRALIQNSSVRLRREDILRVAADKYEPPAQVEQNYAPQAFTRAQARLLDRILAMAGEARDMARQGLLRLLAVRVALLCHAMSSVRTGTIHRLSSGEYENITPSCLKGYVEGLRLNRPDRLWKVAQQINAGVFQGEAQVLKADIVKLLPTIEADIAYFDPPYPGVTSYEKEYKIIDEILEGTALPVSPFSAKDGASMIDGLFKQAKNIPVWILSLGNAEVTLGELEQKMRGYGREVKATEIRYMHKPSQSSEEKRQQNREFILVGWDPDAELIHNPSLTTVAAQGEA</sequence>
<keyword evidence="1 4" id="KW-0489">Methyltransferase</keyword>
<dbReference type="AlphaFoldDB" id="A0A948W5A1"/>
<dbReference type="EMBL" id="JAHJDP010000111">
    <property type="protein sequence ID" value="MBU2693082.1"/>
    <property type="molecule type" value="Genomic_DNA"/>
</dbReference>
<dbReference type="InterPro" id="IPR012327">
    <property type="entry name" value="MeTrfase_D12"/>
</dbReference>
<dbReference type="Gene3D" id="3.40.50.150">
    <property type="entry name" value="Vaccinia Virus protein VP39"/>
    <property type="match status" value="1"/>
</dbReference>
<dbReference type="GO" id="GO:0032259">
    <property type="term" value="P:methylation"/>
    <property type="evidence" value="ECO:0007669"/>
    <property type="project" value="UniProtKB-KW"/>
</dbReference>
<comment type="caution">
    <text evidence="4">The sequence shown here is derived from an EMBL/GenBank/DDBJ whole genome shotgun (WGS) entry which is preliminary data.</text>
</comment>
<gene>
    <name evidence="4" type="ORF">KJ970_19370</name>
</gene>
<dbReference type="Proteomes" id="UP000777784">
    <property type="component" value="Unassembled WGS sequence"/>
</dbReference>
<dbReference type="InterPro" id="IPR029063">
    <property type="entry name" value="SAM-dependent_MTases_sf"/>
</dbReference>
<accession>A0A948W5A1</accession>
<name>A0A948W5A1_UNCEI</name>
<evidence type="ECO:0000313" key="4">
    <source>
        <dbReference type="EMBL" id="MBU2693082.1"/>
    </source>
</evidence>
<organism evidence="4 5">
    <name type="scientific">Eiseniibacteriota bacterium</name>
    <dbReference type="NCBI Taxonomy" id="2212470"/>
    <lineage>
        <taxon>Bacteria</taxon>
        <taxon>Candidatus Eiseniibacteriota</taxon>
    </lineage>
</organism>
<protein>
    <submittedName>
        <fullName evidence="4">DNA adenine methylase</fullName>
    </submittedName>
</protein>
<evidence type="ECO:0000256" key="1">
    <source>
        <dbReference type="ARBA" id="ARBA00022603"/>
    </source>
</evidence>